<dbReference type="Proteomes" id="UP001561046">
    <property type="component" value="Unassembled WGS sequence"/>
</dbReference>
<name>A0ABV3ZQ39_9BURK</name>
<evidence type="ECO:0000313" key="1">
    <source>
        <dbReference type="EMBL" id="MEX8191698.1"/>
    </source>
</evidence>
<dbReference type="EMBL" id="JBFYGN010000002">
    <property type="protein sequence ID" value="MEX8191698.1"/>
    <property type="molecule type" value="Genomic_DNA"/>
</dbReference>
<keyword evidence="2" id="KW-1185">Reference proteome</keyword>
<dbReference type="RefSeq" id="WP_369336911.1">
    <property type="nucleotide sequence ID" value="NZ_JBFYGN010000002.1"/>
</dbReference>
<sequence>MAHLHTTTTMHLSQTPSTRRLQALRQLAVFFCPRRPGVGRGDARYGQCGGLLALRQPHIARHWRVPSFFGPRRRFAARVRALHVRIHTFYLKFLQGHT</sequence>
<gene>
    <name evidence="1" type="ORF">AB6724_02470</name>
</gene>
<proteinExistence type="predicted"/>
<reference evidence="1 2" key="1">
    <citation type="journal article" date="2013" name="Int. J. Syst. Evol. Microbiol.">
        <title>Comamonas guangdongensis sp. nov., isolated from subterranean forest sediment, and emended description of the genus Comamonas.</title>
        <authorList>
            <person name="Zhang J."/>
            <person name="Wang Y."/>
            <person name="Zhou S."/>
            <person name="Wu C."/>
            <person name="He J."/>
            <person name="Li F."/>
        </authorList>
    </citation>
    <scope>NUCLEOTIDE SEQUENCE [LARGE SCALE GENOMIC DNA]</scope>
    <source>
        <strain evidence="1 2">CCTCC AB2011133</strain>
    </source>
</reference>
<evidence type="ECO:0000313" key="2">
    <source>
        <dbReference type="Proteomes" id="UP001561046"/>
    </source>
</evidence>
<organism evidence="1 2">
    <name type="scientific">Comamonas guangdongensis</name>
    <dbReference type="NCBI Taxonomy" id="510515"/>
    <lineage>
        <taxon>Bacteria</taxon>
        <taxon>Pseudomonadati</taxon>
        <taxon>Pseudomonadota</taxon>
        <taxon>Betaproteobacteria</taxon>
        <taxon>Burkholderiales</taxon>
        <taxon>Comamonadaceae</taxon>
        <taxon>Comamonas</taxon>
    </lineage>
</organism>
<accession>A0ABV3ZQ39</accession>
<comment type="caution">
    <text evidence="1">The sequence shown here is derived from an EMBL/GenBank/DDBJ whole genome shotgun (WGS) entry which is preliminary data.</text>
</comment>
<protein>
    <submittedName>
        <fullName evidence="1">Uncharacterized protein</fullName>
    </submittedName>
</protein>